<keyword evidence="2 10" id="KW-0436">Ligase</keyword>
<protein>
    <recommendedName>
        <fullName evidence="10 11">UDP-N-acetylmuramoyl-tripeptide--D-alanyl-D-alanine ligase</fullName>
        <ecNumber evidence="10 11">6.3.2.10</ecNumber>
    </recommendedName>
    <alternativeName>
        <fullName evidence="10">D-alanyl-D-alanine-adding enzyme</fullName>
    </alternativeName>
</protein>
<evidence type="ECO:0000256" key="3">
    <source>
        <dbReference type="ARBA" id="ARBA00022618"/>
    </source>
</evidence>
<keyword evidence="3 10" id="KW-0132">Cell division</keyword>
<keyword evidence="1 10" id="KW-0963">Cytoplasm</keyword>
<feature type="binding site" evidence="10">
    <location>
        <begin position="111"/>
        <end position="117"/>
    </location>
    <ligand>
        <name>ATP</name>
        <dbReference type="ChEBI" id="CHEBI:30616"/>
    </ligand>
</feature>
<comment type="caution">
    <text evidence="15">The sequence shown here is derived from an EMBL/GenBank/DDBJ whole genome shotgun (WGS) entry which is preliminary data.</text>
</comment>
<dbReference type="PANTHER" id="PTHR43024">
    <property type="entry name" value="UDP-N-ACETYLMURAMOYL-TRIPEPTIDE--D-ALANYL-D-ALANINE LIGASE"/>
    <property type="match status" value="1"/>
</dbReference>
<dbReference type="Pfam" id="PF01225">
    <property type="entry name" value="Mur_ligase"/>
    <property type="match status" value="1"/>
</dbReference>
<dbReference type="InterPro" id="IPR004101">
    <property type="entry name" value="Mur_ligase_C"/>
</dbReference>
<dbReference type="InterPro" id="IPR013221">
    <property type="entry name" value="Mur_ligase_cen"/>
</dbReference>
<dbReference type="EC" id="6.3.2.10" evidence="10 11"/>
<dbReference type="InterPro" id="IPR000713">
    <property type="entry name" value="Mur_ligase_N"/>
</dbReference>
<gene>
    <name evidence="10" type="primary">murF</name>
    <name evidence="15" type="ORF">IAB63_08620</name>
</gene>
<evidence type="ECO:0000256" key="11">
    <source>
        <dbReference type="RuleBase" id="RU004136"/>
    </source>
</evidence>
<evidence type="ECO:0000259" key="12">
    <source>
        <dbReference type="Pfam" id="PF01225"/>
    </source>
</evidence>
<comment type="function">
    <text evidence="10 11">Involved in cell wall formation. Catalyzes the final step in the synthesis of UDP-N-acetylmuramoyl-pentapeptide, the precursor of murein.</text>
</comment>
<feature type="domain" description="Mur ligase central" evidence="14">
    <location>
        <begin position="109"/>
        <end position="297"/>
    </location>
</feature>
<dbReference type="Gene3D" id="3.40.1190.10">
    <property type="entry name" value="Mur-like, catalytic domain"/>
    <property type="match status" value="1"/>
</dbReference>
<evidence type="ECO:0000259" key="14">
    <source>
        <dbReference type="Pfam" id="PF08245"/>
    </source>
</evidence>
<evidence type="ECO:0000256" key="7">
    <source>
        <dbReference type="ARBA" id="ARBA00022984"/>
    </source>
</evidence>
<dbReference type="SUPFAM" id="SSF53623">
    <property type="entry name" value="MurD-like peptide ligases, catalytic domain"/>
    <property type="match status" value="1"/>
</dbReference>
<keyword evidence="7 10" id="KW-0573">Peptidoglycan synthesis</keyword>
<dbReference type="Gene3D" id="3.40.1390.10">
    <property type="entry name" value="MurE/MurF, N-terminal domain"/>
    <property type="match status" value="1"/>
</dbReference>
<dbReference type="GO" id="GO:0051301">
    <property type="term" value="P:cell division"/>
    <property type="evidence" value="ECO:0007669"/>
    <property type="project" value="UniProtKB-KW"/>
</dbReference>
<dbReference type="GO" id="GO:0005524">
    <property type="term" value="F:ATP binding"/>
    <property type="evidence" value="ECO:0007669"/>
    <property type="project" value="UniProtKB-UniRule"/>
</dbReference>
<comment type="similarity">
    <text evidence="10">Belongs to the MurCDEF family. MurF subfamily.</text>
</comment>
<dbReference type="InterPro" id="IPR035911">
    <property type="entry name" value="MurE/MurF_N"/>
</dbReference>
<dbReference type="NCBIfam" id="TIGR01143">
    <property type="entry name" value="murF"/>
    <property type="match status" value="1"/>
</dbReference>
<evidence type="ECO:0000256" key="9">
    <source>
        <dbReference type="ARBA" id="ARBA00023316"/>
    </source>
</evidence>
<dbReference type="Pfam" id="PF08245">
    <property type="entry name" value="Mur_ligase_M"/>
    <property type="match status" value="1"/>
</dbReference>
<dbReference type="Proteomes" id="UP000824164">
    <property type="component" value="Unassembled WGS sequence"/>
</dbReference>
<dbReference type="EMBL" id="DVLT01000052">
    <property type="protein sequence ID" value="HIU03300.1"/>
    <property type="molecule type" value="Genomic_DNA"/>
</dbReference>
<dbReference type="InterPro" id="IPR051046">
    <property type="entry name" value="MurCDEF_CellWall_CoF430Synth"/>
</dbReference>
<comment type="pathway">
    <text evidence="10 11">Cell wall biogenesis; peptidoglycan biosynthesis.</text>
</comment>
<dbReference type="InterPro" id="IPR036565">
    <property type="entry name" value="Mur-like_cat_sf"/>
</dbReference>
<evidence type="ECO:0000256" key="4">
    <source>
        <dbReference type="ARBA" id="ARBA00022741"/>
    </source>
</evidence>
<dbReference type="SUPFAM" id="SSF63418">
    <property type="entry name" value="MurE/MurF N-terminal domain"/>
    <property type="match status" value="1"/>
</dbReference>
<sequence>MVPMTAKEICEAVSGKMLAGDPESIITDICIDSRQAGPGSLFVPIIGEKVDAHKFIAQVLAGDASAVLMSHGDVSYPEKVHIEVTDTVKALGDLAAFYRRKFSMPTIGITGSVGKTSTKEMIAAALEVKYPILKTAGNQNSQIGVPLTLFRMEPSQKLAVIEMGISEYGEMENLVRFVQPDMAVVTNIGEAHIAQFGAKENTAREKLKIAMNFGEGQMLFLNGDDALLRAAAPGQKEKCPVILYGTAADCDYRAEDIHIRDGKNCFTLVCPEGREEIVINQLGIHNVYNALVAIGVAARFGILPKEAKAGLAAYEGIAMRQQINHLRDGIKVIDDTYNASPASVKSGVDVLMQLDNKGRKIAVLGDILELGEISGQCHFDLGMDIGDSGIDEVVTVGREMQALAAGVQRKNPAVIVHSFMSNEEASAYLTENIRGGDAVLVKGSRGMHEEEVVAALRCAFRQEDGNVQDSSC</sequence>
<dbReference type="InterPro" id="IPR005863">
    <property type="entry name" value="UDP-N-AcMur_synth"/>
</dbReference>
<dbReference type="Gene3D" id="3.90.190.20">
    <property type="entry name" value="Mur ligase, C-terminal domain"/>
    <property type="match status" value="1"/>
</dbReference>
<reference evidence="15" key="1">
    <citation type="submission" date="2020-10" db="EMBL/GenBank/DDBJ databases">
        <authorList>
            <person name="Gilroy R."/>
        </authorList>
    </citation>
    <scope>NUCLEOTIDE SEQUENCE</scope>
    <source>
        <strain evidence="15">CHK187-14744</strain>
    </source>
</reference>
<dbReference type="SUPFAM" id="SSF53244">
    <property type="entry name" value="MurD-like peptide ligases, peptide-binding domain"/>
    <property type="match status" value="1"/>
</dbReference>
<evidence type="ECO:0000256" key="1">
    <source>
        <dbReference type="ARBA" id="ARBA00022490"/>
    </source>
</evidence>
<evidence type="ECO:0000259" key="13">
    <source>
        <dbReference type="Pfam" id="PF02875"/>
    </source>
</evidence>
<dbReference type="GO" id="GO:0005737">
    <property type="term" value="C:cytoplasm"/>
    <property type="evidence" value="ECO:0007669"/>
    <property type="project" value="UniProtKB-SubCell"/>
</dbReference>
<evidence type="ECO:0000256" key="8">
    <source>
        <dbReference type="ARBA" id="ARBA00023306"/>
    </source>
</evidence>
<dbReference type="Pfam" id="PF02875">
    <property type="entry name" value="Mur_ligase_C"/>
    <property type="match status" value="1"/>
</dbReference>
<keyword evidence="5 10" id="KW-0067">ATP-binding</keyword>
<evidence type="ECO:0000256" key="6">
    <source>
        <dbReference type="ARBA" id="ARBA00022960"/>
    </source>
</evidence>
<dbReference type="GO" id="GO:0009252">
    <property type="term" value="P:peptidoglycan biosynthetic process"/>
    <property type="evidence" value="ECO:0007669"/>
    <property type="project" value="UniProtKB-UniRule"/>
</dbReference>
<keyword evidence="6 10" id="KW-0133">Cell shape</keyword>
<name>A0A9D1HIN3_9FIRM</name>
<dbReference type="InterPro" id="IPR036615">
    <property type="entry name" value="Mur_ligase_C_dom_sf"/>
</dbReference>
<keyword evidence="8 10" id="KW-0131">Cell cycle</keyword>
<comment type="subcellular location">
    <subcellularLocation>
        <location evidence="10 11">Cytoplasm</location>
    </subcellularLocation>
</comment>
<keyword evidence="4 10" id="KW-0547">Nucleotide-binding</keyword>
<dbReference type="GO" id="GO:0071555">
    <property type="term" value="P:cell wall organization"/>
    <property type="evidence" value="ECO:0007669"/>
    <property type="project" value="UniProtKB-KW"/>
</dbReference>
<evidence type="ECO:0000313" key="15">
    <source>
        <dbReference type="EMBL" id="HIU03300.1"/>
    </source>
</evidence>
<dbReference type="GO" id="GO:0008360">
    <property type="term" value="P:regulation of cell shape"/>
    <property type="evidence" value="ECO:0007669"/>
    <property type="project" value="UniProtKB-KW"/>
</dbReference>
<accession>A0A9D1HIN3</accession>
<dbReference type="PANTHER" id="PTHR43024:SF1">
    <property type="entry name" value="UDP-N-ACETYLMURAMOYL-TRIPEPTIDE--D-ALANYL-D-ALANINE LIGASE"/>
    <property type="match status" value="1"/>
</dbReference>
<evidence type="ECO:0000256" key="2">
    <source>
        <dbReference type="ARBA" id="ARBA00022598"/>
    </source>
</evidence>
<evidence type="ECO:0000313" key="16">
    <source>
        <dbReference type="Proteomes" id="UP000824164"/>
    </source>
</evidence>
<proteinExistence type="inferred from homology"/>
<organism evidence="15 16">
    <name type="scientific">Candidatus Onthocola gallistercoris</name>
    <dbReference type="NCBI Taxonomy" id="2840876"/>
    <lineage>
        <taxon>Bacteria</taxon>
        <taxon>Bacillati</taxon>
        <taxon>Bacillota</taxon>
        <taxon>Bacilli</taxon>
        <taxon>Candidatus Onthocola</taxon>
    </lineage>
</organism>
<comment type="catalytic activity">
    <reaction evidence="10 11">
        <text>D-alanyl-D-alanine + UDP-N-acetyl-alpha-D-muramoyl-L-alanyl-gamma-D-glutamyl-meso-2,6-diaminopimelate + ATP = UDP-N-acetyl-alpha-D-muramoyl-L-alanyl-gamma-D-glutamyl-meso-2,6-diaminopimeloyl-D-alanyl-D-alanine + ADP + phosphate + H(+)</text>
        <dbReference type="Rhea" id="RHEA:28374"/>
        <dbReference type="ChEBI" id="CHEBI:15378"/>
        <dbReference type="ChEBI" id="CHEBI:30616"/>
        <dbReference type="ChEBI" id="CHEBI:43474"/>
        <dbReference type="ChEBI" id="CHEBI:57822"/>
        <dbReference type="ChEBI" id="CHEBI:61386"/>
        <dbReference type="ChEBI" id="CHEBI:83905"/>
        <dbReference type="ChEBI" id="CHEBI:456216"/>
        <dbReference type="EC" id="6.3.2.10"/>
    </reaction>
</comment>
<dbReference type="GO" id="GO:0047480">
    <property type="term" value="F:UDP-N-acetylmuramoyl-tripeptide-D-alanyl-D-alanine ligase activity"/>
    <property type="evidence" value="ECO:0007669"/>
    <property type="project" value="UniProtKB-UniRule"/>
</dbReference>
<keyword evidence="9 10" id="KW-0961">Cell wall biogenesis/degradation</keyword>
<dbReference type="HAMAP" id="MF_02019">
    <property type="entry name" value="MurF"/>
    <property type="match status" value="1"/>
</dbReference>
<feature type="domain" description="Mur ligase N-terminal catalytic" evidence="12">
    <location>
        <begin position="26"/>
        <end position="98"/>
    </location>
</feature>
<reference evidence="15" key="2">
    <citation type="journal article" date="2021" name="PeerJ">
        <title>Extensive microbial diversity within the chicken gut microbiome revealed by metagenomics and culture.</title>
        <authorList>
            <person name="Gilroy R."/>
            <person name="Ravi A."/>
            <person name="Getino M."/>
            <person name="Pursley I."/>
            <person name="Horton D.L."/>
            <person name="Alikhan N.F."/>
            <person name="Baker D."/>
            <person name="Gharbi K."/>
            <person name="Hall N."/>
            <person name="Watson M."/>
            <person name="Adriaenssens E.M."/>
            <person name="Foster-Nyarko E."/>
            <person name="Jarju S."/>
            <person name="Secka A."/>
            <person name="Antonio M."/>
            <person name="Oren A."/>
            <person name="Chaudhuri R.R."/>
            <person name="La Ragione R."/>
            <person name="Hildebrand F."/>
            <person name="Pallen M.J."/>
        </authorList>
    </citation>
    <scope>NUCLEOTIDE SEQUENCE</scope>
    <source>
        <strain evidence="15">CHK187-14744</strain>
    </source>
</reference>
<feature type="domain" description="Mur ligase C-terminal" evidence="13">
    <location>
        <begin position="320"/>
        <end position="445"/>
    </location>
</feature>
<evidence type="ECO:0000256" key="5">
    <source>
        <dbReference type="ARBA" id="ARBA00022840"/>
    </source>
</evidence>
<dbReference type="AlphaFoldDB" id="A0A9D1HIN3"/>
<evidence type="ECO:0000256" key="10">
    <source>
        <dbReference type="HAMAP-Rule" id="MF_02019"/>
    </source>
</evidence>